<keyword evidence="3" id="KW-1185">Reference proteome</keyword>
<evidence type="ECO:0000313" key="2">
    <source>
        <dbReference type="EMBL" id="TQM43193.1"/>
    </source>
</evidence>
<protein>
    <submittedName>
        <fullName evidence="2">Uma2 family endonuclease</fullName>
    </submittedName>
</protein>
<dbReference type="AlphaFoldDB" id="A0A543GAV0"/>
<dbReference type="Pfam" id="PF05685">
    <property type="entry name" value="Uma2"/>
    <property type="match status" value="1"/>
</dbReference>
<dbReference type="InterPro" id="IPR012296">
    <property type="entry name" value="Nuclease_put_TT1808"/>
</dbReference>
<dbReference type="EMBL" id="VFPH01000001">
    <property type="protein sequence ID" value="TQM43193.1"/>
    <property type="molecule type" value="Genomic_DNA"/>
</dbReference>
<dbReference type="PANTHER" id="PTHR35400:SF3">
    <property type="entry name" value="SLL1072 PROTEIN"/>
    <property type="match status" value="1"/>
</dbReference>
<accession>A0A543GAV0</accession>
<name>A0A543GAV0_9PSEU</name>
<gene>
    <name evidence="2" type="ORF">FB388_0535</name>
</gene>
<dbReference type="Gene3D" id="3.90.1570.10">
    <property type="entry name" value="tt1808, chain A"/>
    <property type="match status" value="1"/>
</dbReference>
<evidence type="ECO:0000259" key="1">
    <source>
        <dbReference type="Pfam" id="PF05685"/>
    </source>
</evidence>
<dbReference type="InterPro" id="IPR008538">
    <property type="entry name" value="Uma2"/>
</dbReference>
<comment type="caution">
    <text evidence="2">The sequence shown here is derived from an EMBL/GenBank/DDBJ whole genome shotgun (WGS) entry which is preliminary data.</text>
</comment>
<dbReference type="PANTHER" id="PTHR35400">
    <property type="entry name" value="SLR1083 PROTEIN"/>
    <property type="match status" value="1"/>
</dbReference>
<dbReference type="InterPro" id="IPR011335">
    <property type="entry name" value="Restrct_endonuc-II-like"/>
</dbReference>
<keyword evidence="2" id="KW-0540">Nuclease</keyword>
<dbReference type="CDD" id="cd06260">
    <property type="entry name" value="DUF820-like"/>
    <property type="match status" value="1"/>
</dbReference>
<dbReference type="Proteomes" id="UP000319818">
    <property type="component" value="Unassembled WGS sequence"/>
</dbReference>
<organism evidence="2 3">
    <name type="scientific">Pseudonocardia cypriaca</name>
    <dbReference type="NCBI Taxonomy" id="882449"/>
    <lineage>
        <taxon>Bacteria</taxon>
        <taxon>Bacillati</taxon>
        <taxon>Actinomycetota</taxon>
        <taxon>Actinomycetes</taxon>
        <taxon>Pseudonocardiales</taxon>
        <taxon>Pseudonocardiaceae</taxon>
        <taxon>Pseudonocardia</taxon>
    </lineage>
</organism>
<dbReference type="RefSeq" id="WP_246121519.1">
    <property type="nucleotide sequence ID" value="NZ_VFPH01000001.1"/>
</dbReference>
<keyword evidence="2" id="KW-0255">Endonuclease</keyword>
<dbReference type="GO" id="GO:0004519">
    <property type="term" value="F:endonuclease activity"/>
    <property type="evidence" value="ECO:0007669"/>
    <property type="project" value="UniProtKB-KW"/>
</dbReference>
<reference evidence="2 3" key="1">
    <citation type="submission" date="2019-06" db="EMBL/GenBank/DDBJ databases">
        <title>Sequencing the genomes of 1000 actinobacteria strains.</title>
        <authorList>
            <person name="Klenk H.-P."/>
        </authorList>
    </citation>
    <scope>NUCLEOTIDE SEQUENCE [LARGE SCALE GENOMIC DNA]</scope>
    <source>
        <strain evidence="2 3">DSM 45511</strain>
    </source>
</reference>
<keyword evidence="2" id="KW-0378">Hydrolase</keyword>
<sequence length="192" mass="20906">MTIQPVAPRHLLTVAEYLEIGEIELGYSELVEGRLLMSPSPAFDHNNAALELAVALRARLPEGLRVVTDLDVDLQLVPPDGPGTVRRPDLLVATEEARLRVRHEGGVLRASEVILVVEIVSPGSARTDHVLKRSEYADAGIPHYWMVDPAEPVSLLACHQAGEFGYADDGVVTGTFTATEPFPVEVDLRSLR</sequence>
<dbReference type="SUPFAM" id="SSF52980">
    <property type="entry name" value="Restriction endonuclease-like"/>
    <property type="match status" value="1"/>
</dbReference>
<proteinExistence type="predicted"/>
<feature type="domain" description="Putative restriction endonuclease" evidence="1">
    <location>
        <begin position="16"/>
        <end position="156"/>
    </location>
</feature>
<evidence type="ECO:0000313" key="3">
    <source>
        <dbReference type="Proteomes" id="UP000319818"/>
    </source>
</evidence>